<sequence length="255" mass="28076">MENKRFENQHVLITGAARGIGFEIARQFALEGAVLSVFDNHSANLQKAVVELKQLTSEVWSEQVDVSDRKRVFDAVERTDAKQPVDVLVNNAGIAKEQPFLEIDENDWNSIININLSGMFHVSQAVCRKMVQRKKGAVVNMASKNGLDGEAGYAHYNASKGGVIMLTKTMALEMAHTGVRVNAVCPGYIQTPMSMEIDPPEFTRKFVDRYIPLNRPGKVGEIAPMFLFLASEACSFMTGQVVVLDGGQLAGQKPF</sequence>
<name>A0ABV9SYA0_9BACT</name>
<organism evidence="3 4">
    <name type="scientific">Negadavirga shengliensis</name>
    <dbReference type="NCBI Taxonomy" id="1389218"/>
    <lineage>
        <taxon>Bacteria</taxon>
        <taxon>Pseudomonadati</taxon>
        <taxon>Bacteroidota</taxon>
        <taxon>Cytophagia</taxon>
        <taxon>Cytophagales</taxon>
        <taxon>Cyclobacteriaceae</taxon>
        <taxon>Negadavirga</taxon>
    </lineage>
</organism>
<dbReference type="EC" id="1.1.1.-" evidence="3"/>
<dbReference type="EMBL" id="JBHSJJ010000002">
    <property type="protein sequence ID" value="MFC4871040.1"/>
    <property type="molecule type" value="Genomic_DNA"/>
</dbReference>
<comment type="similarity">
    <text evidence="1">Belongs to the short-chain dehydrogenases/reductases (SDR) family.</text>
</comment>
<evidence type="ECO:0000313" key="3">
    <source>
        <dbReference type="EMBL" id="MFC4871040.1"/>
    </source>
</evidence>
<gene>
    <name evidence="3" type="ORF">ACFPFU_05035</name>
</gene>
<dbReference type="InterPro" id="IPR002347">
    <property type="entry name" value="SDR_fam"/>
</dbReference>
<dbReference type="Pfam" id="PF13561">
    <property type="entry name" value="adh_short_C2"/>
    <property type="match status" value="1"/>
</dbReference>
<dbReference type="PRINTS" id="PR00080">
    <property type="entry name" value="SDRFAMILY"/>
</dbReference>
<evidence type="ECO:0000256" key="1">
    <source>
        <dbReference type="ARBA" id="ARBA00006484"/>
    </source>
</evidence>
<evidence type="ECO:0000313" key="4">
    <source>
        <dbReference type="Proteomes" id="UP001595818"/>
    </source>
</evidence>
<keyword evidence="2 3" id="KW-0560">Oxidoreductase</keyword>
<evidence type="ECO:0000256" key="2">
    <source>
        <dbReference type="ARBA" id="ARBA00023002"/>
    </source>
</evidence>
<reference evidence="4" key="1">
    <citation type="journal article" date="2019" name="Int. J. Syst. Evol. Microbiol.">
        <title>The Global Catalogue of Microorganisms (GCM) 10K type strain sequencing project: providing services to taxonomists for standard genome sequencing and annotation.</title>
        <authorList>
            <consortium name="The Broad Institute Genomics Platform"/>
            <consortium name="The Broad Institute Genome Sequencing Center for Infectious Disease"/>
            <person name="Wu L."/>
            <person name="Ma J."/>
        </authorList>
    </citation>
    <scope>NUCLEOTIDE SEQUENCE [LARGE SCALE GENOMIC DNA]</scope>
    <source>
        <strain evidence="4">CGMCC 4.7466</strain>
    </source>
</reference>
<dbReference type="Proteomes" id="UP001595818">
    <property type="component" value="Unassembled WGS sequence"/>
</dbReference>
<accession>A0ABV9SYA0</accession>
<dbReference type="PROSITE" id="PS00061">
    <property type="entry name" value="ADH_SHORT"/>
    <property type="match status" value="1"/>
</dbReference>
<dbReference type="NCBIfam" id="NF005559">
    <property type="entry name" value="PRK07231.1"/>
    <property type="match status" value="1"/>
</dbReference>
<dbReference type="RefSeq" id="WP_377062142.1">
    <property type="nucleotide sequence ID" value="NZ_JBHSJJ010000002.1"/>
</dbReference>
<dbReference type="InterPro" id="IPR020904">
    <property type="entry name" value="Sc_DH/Rdtase_CS"/>
</dbReference>
<keyword evidence="4" id="KW-1185">Reference proteome</keyword>
<comment type="caution">
    <text evidence="3">The sequence shown here is derived from an EMBL/GenBank/DDBJ whole genome shotgun (WGS) entry which is preliminary data.</text>
</comment>
<dbReference type="PRINTS" id="PR00081">
    <property type="entry name" value="GDHRDH"/>
</dbReference>
<dbReference type="SUPFAM" id="SSF51735">
    <property type="entry name" value="NAD(P)-binding Rossmann-fold domains"/>
    <property type="match status" value="1"/>
</dbReference>
<dbReference type="PANTHER" id="PTHR42760:SF83">
    <property type="entry name" value="(3R)-3-HYDROXYACYL-COA DEHYDROGENASE"/>
    <property type="match status" value="1"/>
</dbReference>
<dbReference type="InterPro" id="IPR036291">
    <property type="entry name" value="NAD(P)-bd_dom_sf"/>
</dbReference>
<dbReference type="CDD" id="cd05233">
    <property type="entry name" value="SDR_c"/>
    <property type="match status" value="1"/>
</dbReference>
<dbReference type="GO" id="GO:0016491">
    <property type="term" value="F:oxidoreductase activity"/>
    <property type="evidence" value="ECO:0007669"/>
    <property type="project" value="UniProtKB-KW"/>
</dbReference>
<dbReference type="Gene3D" id="3.40.50.720">
    <property type="entry name" value="NAD(P)-binding Rossmann-like Domain"/>
    <property type="match status" value="1"/>
</dbReference>
<protein>
    <submittedName>
        <fullName evidence="3">SDR family NAD(P)-dependent oxidoreductase</fullName>
        <ecNumber evidence="3">1.1.1.-</ecNumber>
    </submittedName>
</protein>
<dbReference type="PANTHER" id="PTHR42760">
    <property type="entry name" value="SHORT-CHAIN DEHYDROGENASES/REDUCTASES FAMILY MEMBER"/>
    <property type="match status" value="1"/>
</dbReference>
<proteinExistence type="inferred from homology"/>